<dbReference type="EMBL" id="CP003601">
    <property type="protein sequence ID" value="AFY97000.1"/>
    <property type="molecule type" value="Genomic_DNA"/>
</dbReference>
<dbReference type="PANTHER" id="PTHR30204">
    <property type="entry name" value="REDOX-CYCLING DRUG-SENSING TRANSCRIPTIONAL ACTIVATOR SOXR"/>
    <property type="match status" value="1"/>
</dbReference>
<dbReference type="PRINTS" id="PR00040">
    <property type="entry name" value="HTHMERR"/>
</dbReference>
<protein>
    <submittedName>
        <fullName evidence="3">Putative transcriptional regulator</fullName>
    </submittedName>
</protein>
<geneLocation type="plasmid" evidence="3 4">
    <name>pCHA6605.01</name>
</geneLocation>
<keyword evidence="4" id="KW-1185">Reference proteome</keyword>
<organism evidence="3 4">
    <name type="scientific">Chamaesiphon minutus (strain ATCC 27169 / PCC 6605)</name>
    <dbReference type="NCBI Taxonomy" id="1173020"/>
    <lineage>
        <taxon>Bacteria</taxon>
        <taxon>Bacillati</taxon>
        <taxon>Cyanobacteriota</taxon>
        <taxon>Cyanophyceae</taxon>
        <taxon>Gomontiellales</taxon>
        <taxon>Chamaesiphonaceae</taxon>
        <taxon>Chamaesiphon</taxon>
    </lineage>
</organism>
<dbReference type="InterPro" id="IPR012925">
    <property type="entry name" value="TipAS_dom"/>
</dbReference>
<dbReference type="InterPro" id="IPR047057">
    <property type="entry name" value="MerR_fam"/>
</dbReference>
<dbReference type="OrthoDB" id="9791488at2"/>
<dbReference type="PROSITE" id="PS00552">
    <property type="entry name" value="HTH_MERR_1"/>
    <property type="match status" value="1"/>
</dbReference>
<dbReference type="eggNOG" id="COG0789">
    <property type="taxonomic scope" value="Bacteria"/>
</dbReference>
<evidence type="ECO:0000313" key="3">
    <source>
        <dbReference type="EMBL" id="AFY97000.1"/>
    </source>
</evidence>
<dbReference type="PANTHER" id="PTHR30204:SF90">
    <property type="entry name" value="HTH-TYPE TRANSCRIPTIONAL ACTIVATOR MTA"/>
    <property type="match status" value="1"/>
</dbReference>
<dbReference type="AlphaFoldDB" id="K9UQB9"/>
<dbReference type="RefSeq" id="WP_015328885.1">
    <property type="nucleotide sequence ID" value="NC_020053.1"/>
</dbReference>
<dbReference type="InterPro" id="IPR009061">
    <property type="entry name" value="DNA-bd_dom_put_sf"/>
</dbReference>
<evidence type="ECO:0000259" key="2">
    <source>
        <dbReference type="PROSITE" id="PS50937"/>
    </source>
</evidence>
<feature type="domain" description="HTH merR-type" evidence="2">
    <location>
        <begin position="5"/>
        <end position="74"/>
    </location>
</feature>
<dbReference type="SMART" id="SM00422">
    <property type="entry name" value="HTH_MERR"/>
    <property type="match status" value="1"/>
</dbReference>
<dbReference type="PROSITE" id="PS50937">
    <property type="entry name" value="HTH_MERR_2"/>
    <property type="match status" value="1"/>
</dbReference>
<dbReference type="CDD" id="cd01106">
    <property type="entry name" value="HTH_TipAL-Mta"/>
    <property type="match status" value="1"/>
</dbReference>
<dbReference type="GO" id="GO:0003677">
    <property type="term" value="F:DNA binding"/>
    <property type="evidence" value="ECO:0007669"/>
    <property type="project" value="UniProtKB-KW"/>
</dbReference>
<dbReference type="Proteomes" id="UP000010366">
    <property type="component" value="Plasmid pCHA6605.01"/>
</dbReference>
<evidence type="ECO:0000313" key="4">
    <source>
        <dbReference type="Proteomes" id="UP000010366"/>
    </source>
</evidence>
<name>K9UQB9_CHAP6</name>
<dbReference type="SUPFAM" id="SSF46955">
    <property type="entry name" value="Putative DNA-binding domain"/>
    <property type="match status" value="1"/>
</dbReference>
<dbReference type="Pfam" id="PF13411">
    <property type="entry name" value="MerR_1"/>
    <property type="match status" value="1"/>
</dbReference>
<proteinExistence type="predicted"/>
<sequence length="246" mass="28119">MQPVTIKVGDLAKQTGVSVRTLHYYDEIGLLSPSHRTETGYRLYGEADIIRLQQIVSLRQIGFSLDEIRECLGKSNFSFVYVMQLHIERVREQIALFQKLLNRLESIAQTVNSVEPVSVEVLIQTIEAICMLEKYYTPEQLETLKQRRELLGEEQMRQVQADWQELIEQVQAEMEKGTDPASEPVKALARRSLELIQLFTGGDPGIEQSLNRMYQQEKPEIASRGAIDAAMSEYMDRARAALEQAE</sequence>
<dbReference type="HOGENOM" id="CLU_060077_0_1_3"/>
<dbReference type="InterPro" id="IPR000551">
    <property type="entry name" value="MerR-type_HTH_dom"/>
</dbReference>
<dbReference type="Gene3D" id="1.10.1660.10">
    <property type="match status" value="1"/>
</dbReference>
<gene>
    <name evidence="3" type="ORF">Cha6605_6170</name>
</gene>
<dbReference type="PATRIC" id="fig|1173020.3.peg.7071"/>
<dbReference type="GO" id="GO:0003700">
    <property type="term" value="F:DNA-binding transcription factor activity"/>
    <property type="evidence" value="ECO:0007669"/>
    <property type="project" value="InterPro"/>
</dbReference>
<reference evidence="3 4" key="1">
    <citation type="submission" date="2012-05" db="EMBL/GenBank/DDBJ databases">
        <title>Noncontiguous Finished plasmid 1 of genome of Chamaesiphon sp. PCC 6605.</title>
        <authorList>
            <consortium name="US DOE Joint Genome Institute"/>
            <person name="Gugger M."/>
            <person name="Coursin T."/>
            <person name="Rippka R."/>
            <person name="Tandeau De Marsac N."/>
            <person name="Huntemann M."/>
            <person name="Wei C.-L."/>
            <person name="Han J."/>
            <person name="Detter J.C."/>
            <person name="Han C."/>
            <person name="Tapia R."/>
            <person name="Chen A."/>
            <person name="Kyrpides N."/>
            <person name="Mavromatis K."/>
            <person name="Markowitz V."/>
            <person name="Szeto E."/>
            <person name="Ivanova N."/>
            <person name="Pagani I."/>
            <person name="Pati A."/>
            <person name="Goodwin L."/>
            <person name="Nordberg H.P."/>
            <person name="Cantor M.N."/>
            <person name="Hua S.X."/>
            <person name="Woyke T."/>
            <person name="Kerfeld C.A."/>
        </authorList>
    </citation>
    <scope>NUCLEOTIDE SEQUENCE [LARGE SCALE GENOMIC DNA]</scope>
    <source>
        <strain evidence="4">ATCC 27169 / PCC 6605</strain>
        <plasmid evidence="4">Plasmid pCHA6605.01</plasmid>
    </source>
</reference>
<accession>K9UQB9</accession>
<keyword evidence="1" id="KW-0238">DNA-binding</keyword>
<keyword evidence="3" id="KW-0614">Plasmid</keyword>
<dbReference type="KEGG" id="cmp:Cha6605_6170"/>
<dbReference type="Pfam" id="PF07739">
    <property type="entry name" value="TipAS"/>
    <property type="match status" value="1"/>
</dbReference>
<evidence type="ECO:0000256" key="1">
    <source>
        <dbReference type="ARBA" id="ARBA00023125"/>
    </source>
</evidence>